<dbReference type="AlphaFoldDB" id="A0A7W7SY88"/>
<dbReference type="GO" id="GO:0016787">
    <property type="term" value="F:hydrolase activity"/>
    <property type="evidence" value="ECO:0007669"/>
    <property type="project" value="UniProtKB-KW"/>
</dbReference>
<dbReference type="PANTHER" id="PTHR30595:SF6">
    <property type="entry name" value="SCHLAFEN ALBA-2 DOMAIN-CONTAINING PROTEIN"/>
    <property type="match status" value="1"/>
</dbReference>
<keyword evidence="3" id="KW-1185">Reference proteome</keyword>
<dbReference type="EC" id="3.6.4.12" evidence="2"/>
<dbReference type="GO" id="GO:0003678">
    <property type="term" value="F:DNA helicase activity"/>
    <property type="evidence" value="ECO:0007669"/>
    <property type="project" value="UniProtKB-EC"/>
</dbReference>
<comment type="caution">
    <text evidence="2">The sequence shown here is derived from an EMBL/GenBank/DDBJ whole genome shotgun (WGS) entry which is preliminary data.</text>
</comment>
<dbReference type="InterPro" id="IPR007421">
    <property type="entry name" value="Schlafen_AlbA_2_dom"/>
</dbReference>
<reference evidence="2 3" key="1">
    <citation type="submission" date="2020-08" db="EMBL/GenBank/DDBJ databases">
        <title>Sequencing the genomes of 1000 actinobacteria strains.</title>
        <authorList>
            <person name="Klenk H.-P."/>
        </authorList>
    </citation>
    <scope>NUCLEOTIDE SEQUENCE [LARGE SCALE GENOMIC DNA]</scope>
    <source>
        <strain evidence="2 3">DSM 45084</strain>
    </source>
</reference>
<keyword evidence="2" id="KW-0067">ATP-binding</keyword>
<dbReference type="InterPro" id="IPR038461">
    <property type="entry name" value="Schlafen_AlbA_2_dom_sf"/>
</dbReference>
<keyword evidence="2" id="KW-0347">Helicase</keyword>
<dbReference type="Gene3D" id="1.10.10.10">
    <property type="entry name" value="Winged helix-like DNA-binding domain superfamily/Winged helix DNA-binding domain"/>
    <property type="match status" value="2"/>
</dbReference>
<evidence type="ECO:0000313" key="2">
    <source>
        <dbReference type="EMBL" id="MBB4963142.1"/>
    </source>
</evidence>
<dbReference type="Pfam" id="PF04326">
    <property type="entry name" value="SLFN_AlbA_2"/>
    <property type="match status" value="1"/>
</dbReference>
<organism evidence="2 3">
    <name type="scientific">Saccharothrix violaceirubra</name>
    <dbReference type="NCBI Taxonomy" id="413306"/>
    <lineage>
        <taxon>Bacteria</taxon>
        <taxon>Bacillati</taxon>
        <taxon>Actinomycetota</taxon>
        <taxon>Actinomycetes</taxon>
        <taxon>Pseudonocardiales</taxon>
        <taxon>Pseudonocardiaceae</taxon>
        <taxon>Saccharothrix</taxon>
    </lineage>
</organism>
<gene>
    <name evidence="2" type="ORF">F4559_000501</name>
</gene>
<proteinExistence type="predicted"/>
<dbReference type="RefSeq" id="WP_184665964.1">
    <property type="nucleotide sequence ID" value="NZ_BAABAI010000004.1"/>
</dbReference>
<accession>A0A7W7SY88</accession>
<protein>
    <submittedName>
        <fullName evidence="2">ATP-dependent DNA helicase RecG</fullName>
        <ecNumber evidence="2">3.6.4.12</ecNumber>
    </submittedName>
</protein>
<keyword evidence="2" id="KW-0547">Nucleotide-binding</keyword>
<dbReference type="SUPFAM" id="SSF46785">
    <property type="entry name" value="Winged helix' DNA-binding domain"/>
    <property type="match status" value="1"/>
</dbReference>
<dbReference type="EMBL" id="JACHJS010000001">
    <property type="protein sequence ID" value="MBB4963142.1"/>
    <property type="molecule type" value="Genomic_DNA"/>
</dbReference>
<dbReference type="Gene3D" id="3.30.950.30">
    <property type="entry name" value="Schlafen, AAA domain"/>
    <property type="match status" value="1"/>
</dbReference>
<evidence type="ECO:0000259" key="1">
    <source>
        <dbReference type="Pfam" id="PF04326"/>
    </source>
</evidence>
<dbReference type="Gene3D" id="3.30.565.60">
    <property type="match status" value="1"/>
</dbReference>
<name>A0A7W7SY88_9PSEU</name>
<dbReference type="Pfam" id="PF13749">
    <property type="entry name" value="HATPase_c_4"/>
    <property type="match status" value="1"/>
</dbReference>
<dbReference type="PANTHER" id="PTHR30595">
    <property type="entry name" value="GLPR-RELATED TRANSCRIPTIONAL REPRESSOR"/>
    <property type="match status" value="1"/>
</dbReference>
<dbReference type="Proteomes" id="UP000542674">
    <property type="component" value="Unassembled WGS sequence"/>
</dbReference>
<sequence length="576" mass="61950">MTDEELAEIVGNLRALGSDVAEVEAKRAQTGLPRSVRETLSSFANTAGGVLILGLDESRGFFASGVADAAKTTADLGAMCSTEMEPPVRPLIRAHLFEGVTLVVAEIPEADPSLKPCYYKGAGATKGSYVRVGDGDRQLSAYEVQMLISSRGQPREDEQAVVGSSIDSLDPDAVRALAARLRQTRPYAFGDQSDEQVLRDIRALVVDASGAERASLAGLLTLGRYPQGSFPQLMLTFVHYPTEGGADDATGERFVDNVMVEGPIPVMVRETMAVIRRNMSRRAVVTGHGRSDVWEYPETALREAVVNALAHRDLSAPSLGTQVQVEMYPDRISIRNPGGLFGPVTLDTLGAEGISSSRNATLLKILEDVTVPGESRTVCENRGSGIRSMMAALRAAGMSAPRFVDRISSFTVEFPSHCLLGADAVEWIAGLGEQGLTDSQCMALALLRSGQVLDNGAYRAATGLDSRVATVELQDLVTRGLVEQTGTRRWARYRSAATPADRTSVDRPSAWGDRRGRILDALGGKTLSRAELSSATGLSDQTVLHWLRILRGEGVVEIVGPPRSRNARYRRTGRRV</sequence>
<dbReference type="InterPro" id="IPR038475">
    <property type="entry name" value="RecG_C_sf"/>
</dbReference>
<dbReference type="InterPro" id="IPR036390">
    <property type="entry name" value="WH_DNA-bd_sf"/>
</dbReference>
<dbReference type="InterPro" id="IPR036388">
    <property type="entry name" value="WH-like_DNA-bd_sf"/>
</dbReference>
<keyword evidence="2" id="KW-0378">Hydrolase</keyword>
<feature type="domain" description="Schlafen AlbA-2" evidence="1">
    <location>
        <begin position="24"/>
        <end position="139"/>
    </location>
</feature>
<evidence type="ECO:0000313" key="3">
    <source>
        <dbReference type="Proteomes" id="UP000542674"/>
    </source>
</evidence>
<dbReference type="CDD" id="cd00090">
    <property type="entry name" value="HTH_ARSR"/>
    <property type="match status" value="1"/>
</dbReference>
<dbReference type="InterPro" id="IPR011991">
    <property type="entry name" value="ArsR-like_HTH"/>
</dbReference>